<dbReference type="EC" id="2.7.12.1" evidence="7"/>
<evidence type="ECO:0000256" key="3">
    <source>
        <dbReference type="ARBA" id="ARBA00022741"/>
    </source>
</evidence>
<protein>
    <submittedName>
        <fullName evidence="7">Serine/threonine protein kinase</fullName>
        <ecNumber evidence="7">2.7.12.1</ecNumber>
    </submittedName>
</protein>
<keyword evidence="1 7" id="KW-0723">Serine/threonine-protein kinase</keyword>
<dbReference type="Pfam" id="PF00069">
    <property type="entry name" value="Pkinase"/>
    <property type="match status" value="1"/>
</dbReference>
<comment type="caution">
    <text evidence="7">The sequence shown here is derived from an EMBL/GenBank/DDBJ whole genome shotgun (WGS) entry which is preliminary data.</text>
</comment>
<evidence type="ECO:0000256" key="1">
    <source>
        <dbReference type="ARBA" id="ARBA00022527"/>
    </source>
</evidence>
<dbReference type="InterPro" id="IPR011009">
    <property type="entry name" value="Kinase-like_dom_sf"/>
</dbReference>
<organism evidence="7 8">
    <name type="scientific">Blattamonas nauphoetae</name>
    <dbReference type="NCBI Taxonomy" id="2049346"/>
    <lineage>
        <taxon>Eukaryota</taxon>
        <taxon>Metamonada</taxon>
        <taxon>Preaxostyla</taxon>
        <taxon>Oxymonadida</taxon>
        <taxon>Blattamonas</taxon>
    </lineage>
</organism>
<reference evidence="7 8" key="1">
    <citation type="journal article" date="2022" name="bioRxiv">
        <title>Genomics of Preaxostyla Flagellates Illuminates Evolutionary Transitions and the Path Towards Mitochondrial Loss.</title>
        <authorList>
            <person name="Novak L.V.F."/>
            <person name="Treitli S.C."/>
            <person name="Pyrih J."/>
            <person name="Halakuc P."/>
            <person name="Pipaliya S.V."/>
            <person name="Vacek V."/>
            <person name="Brzon O."/>
            <person name="Soukal P."/>
            <person name="Eme L."/>
            <person name="Dacks J.B."/>
            <person name="Karnkowska A."/>
            <person name="Elias M."/>
            <person name="Hampl V."/>
        </authorList>
    </citation>
    <scope>NUCLEOTIDE SEQUENCE [LARGE SCALE GENOMIC DNA]</scope>
    <source>
        <strain evidence="7">NAU3</strain>
        <tissue evidence="7">Gut</tissue>
    </source>
</reference>
<dbReference type="Gene3D" id="3.30.200.20">
    <property type="entry name" value="Phosphorylase Kinase, domain 1"/>
    <property type="match status" value="1"/>
</dbReference>
<name>A0ABQ9YG80_9EUKA</name>
<proteinExistence type="predicted"/>
<evidence type="ECO:0000256" key="5">
    <source>
        <dbReference type="ARBA" id="ARBA00022840"/>
    </source>
</evidence>
<dbReference type="SMART" id="SM00220">
    <property type="entry name" value="S_TKc"/>
    <property type="match status" value="1"/>
</dbReference>
<dbReference type="PROSITE" id="PS50011">
    <property type="entry name" value="PROTEIN_KINASE_DOM"/>
    <property type="match status" value="1"/>
</dbReference>
<dbReference type="Gene3D" id="1.10.510.10">
    <property type="entry name" value="Transferase(Phosphotransferase) domain 1"/>
    <property type="match status" value="1"/>
</dbReference>
<dbReference type="SUPFAM" id="SSF56112">
    <property type="entry name" value="Protein kinase-like (PK-like)"/>
    <property type="match status" value="1"/>
</dbReference>
<dbReference type="InterPro" id="IPR000719">
    <property type="entry name" value="Prot_kinase_dom"/>
</dbReference>
<accession>A0ABQ9YG80</accession>
<dbReference type="PANTHER" id="PTHR22974:SF21">
    <property type="entry name" value="DUAL SPECIFICITY PROTEIN KINASE TTK"/>
    <property type="match status" value="1"/>
</dbReference>
<keyword evidence="3" id="KW-0547">Nucleotide-binding</keyword>
<feature type="domain" description="Protein kinase" evidence="6">
    <location>
        <begin position="20"/>
        <end position="319"/>
    </location>
</feature>
<dbReference type="Proteomes" id="UP001281761">
    <property type="component" value="Unassembled WGS sequence"/>
</dbReference>
<evidence type="ECO:0000259" key="6">
    <source>
        <dbReference type="PROSITE" id="PS50011"/>
    </source>
</evidence>
<keyword evidence="4 7" id="KW-0418">Kinase</keyword>
<dbReference type="GO" id="GO:0004712">
    <property type="term" value="F:protein serine/threonine/tyrosine kinase activity"/>
    <property type="evidence" value="ECO:0007669"/>
    <property type="project" value="UniProtKB-EC"/>
</dbReference>
<gene>
    <name evidence="7" type="ORF">BLNAU_2508</name>
</gene>
<evidence type="ECO:0000313" key="8">
    <source>
        <dbReference type="Proteomes" id="UP001281761"/>
    </source>
</evidence>
<evidence type="ECO:0000313" key="7">
    <source>
        <dbReference type="EMBL" id="KAK2962675.1"/>
    </source>
</evidence>
<evidence type="ECO:0000256" key="4">
    <source>
        <dbReference type="ARBA" id="ARBA00022777"/>
    </source>
</evidence>
<keyword evidence="8" id="KW-1185">Reference proteome</keyword>
<evidence type="ECO:0000256" key="2">
    <source>
        <dbReference type="ARBA" id="ARBA00022679"/>
    </source>
</evidence>
<dbReference type="EMBL" id="JARBJD010000010">
    <property type="protein sequence ID" value="KAK2962675.1"/>
    <property type="molecule type" value="Genomic_DNA"/>
</dbReference>
<keyword evidence="2 7" id="KW-0808">Transferase</keyword>
<dbReference type="GO" id="GO:0004674">
    <property type="term" value="F:protein serine/threonine kinase activity"/>
    <property type="evidence" value="ECO:0007669"/>
    <property type="project" value="UniProtKB-KW"/>
</dbReference>
<keyword evidence="5" id="KW-0067">ATP-binding</keyword>
<sequence length="442" mass="50891">MSRPNPHFPFGKKRVSWIQPRLGCHADRSTFSPVYTEMDDMEIDNEDEGMIDPERGSAYVYRVHSNRKNKDYVLKIVQFPKHEKLRQMVEDEVRILLKLRRRPGIIQLYNDPRPIVFPGPIKLVMELGERDLARQMEDWKMEALKKMETLMTKESYEKVFGGIANVLEAAEKSNSQIFPIVPKERHLKLIDFGMAQAIDDNKTHVQQFPGFGTHEYISPEAAGRGCQPDQLARKGKASDIWSVGMILYEMVYGVTALTHIIDTEDEPFQKLRTLISDAPITVPFVSCELAHFHNTIRKCLRKDELERPSVDDLLNSELFPDFLRRDSTIQIHINKCPFLKPEEKMTLPPRPLSVLPSYLLIRSSTRKEKDASSDILKTESPLVFPSESVLVEPDPQITTVIRILHYPLLNRTLRTTIRLANILLVQPFFSNTVNPADPHRSI</sequence>
<dbReference type="PANTHER" id="PTHR22974">
    <property type="entry name" value="MIXED LINEAGE PROTEIN KINASE"/>
    <property type="match status" value="1"/>
</dbReference>